<accession>A0A8I0AA60</accession>
<keyword evidence="2" id="KW-0132">Cell division</keyword>
<proteinExistence type="predicted"/>
<keyword evidence="1" id="KW-0812">Transmembrane</keyword>
<evidence type="ECO:0000313" key="2">
    <source>
        <dbReference type="EMBL" id="MBC5640266.1"/>
    </source>
</evidence>
<name>A0A8I0AA60_9CLOT</name>
<reference evidence="2" key="1">
    <citation type="submission" date="2020-08" db="EMBL/GenBank/DDBJ databases">
        <title>Genome public.</title>
        <authorList>
            <person name="Liu C."/>
            <person name="Sun Q."/>
        </authorList>
    </citation>
    <scope>NUCLEOTIDE SEQUENCE</scope>
    <source>
        <strain evidence="2">NSJ-42</strain>
    </source>
</reference>
<keyword evidence="1" id="KW-1133">Transmembrane helix</keyword>
<organism evidence="2 3">
    <name type="scientific">Clostridium lentum</name>
    <dbReference type="NCBI Taxonomy" id="2763037"/>
    <lineage>
        <taxon>Bacteria</taxon>
        <taxon>Bacillati</taxon>
        <taxon>Bacillota</taxon>
        <taxon>Clostridia</taxon>
        <taxon>Eubacteriales</taxon>
        <taxon>Clostridiaceae</taxon>
        <taxon>Clostridium</taxon>
    </lineage>
</organism>
<dbReference type="GO" id="GO:0051301">
    <property type="term" value="P:cell division"/>
    <property type="evidence" value="ECO:0007669"/>
    <property type="project" value="UniProtKB-KW"/>
</dbReference>
<dbReference type="AlphaFoldDB" id="A0A8I0AA60"/>
<keyword evidence="2" id="KW-0131">Cell cycle</keyword>
<feature type="transmembrane region" description="Helical" evidence="1">
    <location>
        <begin position="45"/>
        <end position="68"/>
    </location>
</feature>
<comment type="caution">
    <text evidence="2">The sequence shown here is derived from an EMBL/GenBank/DDBJ whole genome shotgun (WGS) entry which is preliminary data.</text>
</comment>
<dbReference type="RefSeq" id="WP_022212645.1">
    <property type="nucleotide sequence ID" value="NZ_JACOOQ010000010.1"/>
</dbReference>
<evidence type="ECO:0000313" key="3">
    <source>
        <dbReference type="Proteomes" id="UP000662088"/>
    </source>
</evidence>
<dbReference type="Proteomes" id="UP000662088">
    <property type="component" value="Unassembled WGS sequence"/>
</dbReference>
<evidence type="ECO:0000256" key="1">
    <source>
        <dbReference type="SAM" id="Phobius"/>
    </source>
</evidence>
<keyword evidence="1" id="KW-0472">Membrane</keyword>
<protein>
    <submittedName>
        <fullName evidence="2">Cell division protein FtsL</fullName>
    </submittedName>
</protein>
<keyword evidence="3" id="KW-1185">Reference proteome</keyword>
<gene>
    <name evidence="2" type="ORF">H8R92_07425</name>
</gene>
<sequence length="158" mass="17994">MGAREYNYTRGNTALVPERKPQYDKNKKQKIKEELRAKKIKKLKVNLISNVVGISALVCILGGITLAIDGYVYDRQNELTEIKEETAASSDINDALKVMLLKYSSLENVKNVAENELGMVYPNKDNTILIDMSKDYFSHINEEENKESFLDKIKGIFN</sequence>
<dbReference type="EMBL" id="JACOOQ010000010">
    <property type="protein sequence ID" value="MBC5640266.1"/>
    <property type="molecule type" value="Genomic_DNA"/>
</dbReference>